<name>A0ABS0Q6D1_9BACT</name>
<protein>
    <submittedName>
        <fullName evidence="1">T9SS type A sorting domain-containing protein</fullName>
    </submittedName>
</protein>
<organism evidence="1 2">
    <name type="scientific">Hymenobacter negativus</name>
    <dbReference type="NCBI Taxonomy" id="2795026"/>
    <lineage>
        <taxon>Bacteria</taxon>
        <taxon>Pseudomonadati</taxon>
        <taxon>Bacteroidota</taxon>
        <taxon>Cytophagia</taxon>
        <taxon>Cytophagales</taxon>
        <taxon>Hymenobacteraceae</taxon>
        <taxon>Hymenobacter</taxon>
    </lineage>
</organism>
<proteinExistence type="predicted"/>
<dbReference type="Proteomes" id="UP000625631">
    <property type="component" value="Unassembled WGS sequence"/>
</dbReference>
<gene>
    <name evidence="1" type="ORF">I7X13_07145</name>
</gene>
<evidence type="ECO:0000313" key="1">
    <source>
        <dbReference type="EMBL" id="MBH8557816.1"/>
    </source>
</evidence>
<dbReference type="RefSeq" id="WP_198074935.1">
    <property type="nucleotide sequence ID" value="NZ_JAEDAE010000002.1"/>
</dbReference>
<dbReference type="EMBL" id="JAEDAE010000002">
    <property type="protein sequence ID" value="MBH8557816.1"/>
    <property type="molecule type" value="Genomic_DNA"/>
</dbReference>
<accession>A0ABS0Q6D1</accession>
<reference evidence="1 2" key="1">
    <citation type="submission" date="2020-12" db="EMBL/GenBank/DDBJ databases">
        <title>Hymenobacter sp.</title>
        <authorList>
            <person name="Kim M.K."/>
        </authorList>
    </citation>
    <scope>NUCLEOTIDE SEQUENCE [LARGE SCALE GENOMIC DNA]</scope>
    <source>
        <strain evidence="1 2">BT442</strain>
    </source>
</reference>
<evidence type="ECO:0000313" key="2">
    <source>
        <dbReference type="Proteomes" id="UP000625631"/>
    </source>
</evidence>
<keyword evidence="2" id="KW-1185">Reference proteome</keyword>
<sequence>MTLSSAYSVGNGGSISVDDGVLTILSGGSLTVAAGGNIIVSSRASLNLSNGGTIDGNAAFTLGDGTSSLRATNLLVGTGSSVRVDKMTVNKATVSIAAGASVTTGCNLVLLSSNIVSDGSLNVGGNLDLSVGGANNTLCGSNNQFSGSLVVTGCVYGGNGATTHLLNNCAAAAISVCVQRTPSAGCGAALAAANTNEANCDAEAPSIRCKALPVELTLFNVQVLDDQKVGLDWVTALEKNSRAFVVERSSDGKVFRELSSVAAAGTTQQQTTYHATDEQPLPGTSYYRLRQIDLDGTYDFSPVRAVKVGRFGSGFAVYPGHSAQEWVVSTSLPSETLAQGPATVRVLDALGRQLQVPCANDAAQPGQWVLDLRSLPTGVYVVRLLTAAGSFSQRIAQ</sequence>
<comment type="caution">
    <text evidence="1">The sequence shown here is derived from an EMBL/GenBank/DDBJ whole genome shotgun (WGS) entry which is preliminary data.</text>
</comment>